<dbReference type="SUPFAM" id="SSF55469">
    <property type="entry name" value="FMN-dependent nitroreductase-like"/>
    <property type="match status" value="1"/>
</dbReference>
<dbReference type="CDD" id="cd02136">
    <property type="entry name" value="PnbA_NfnB-like"/>
    <property type="match status" value="1"/>
</dbReference>
<evidence type="ECO:0000313" key="5">
    <source>
        <dbReference type="EMBL" id="NGO14378.1"/>
    </source>
</evidence>
<dbReference type="Pfam" id="PF00881">
    <property type="entry name" value="Nitroreductase"/>
    <property type="match status" value="1"/>
</dbReference>
<dbReference type="InterPro" id="IPR050627">
    <property type="entry name" value="Nitroreductase/BluB"/>
</dbReference>
<dbReference type="InterPro" id="IPR000415">
    <property type="entry name" value="Nitroreductase-like"/>
</dbReference>
<protein>
    <submittedName>
        <fullName evidence="5">Nitroreductase</fullName>
    </submittedName>
</protein>
<proteinExistence type="predicted"/>
<comment type="caution">
    <text evidence="5">The sequence shown here is derived from an EMBL/GenBank/DDBJ whole genome shotgun (WGS) entry which is preliminary data.</text>
</comment>
<feature type="domain" description="Nitroreductase" evidence="4">
    <location>
        <begin position="35"/>
        <end position="222"/>
    </location>
</feature>
<dbReference type="Proteomes" id="UP000472335">
    <property type="component" value="Unassembled WGS sequence"/>
</dbReference>
<evidence type="ECO:0000259" key="4">
    <source>
        <dbReference type="Pfam" id="PF00881"/>
    </source>
</evidence>
<evidence type="ECO:0000313" key="6">
    <source>
        <dbReference type="Proteomes" id="UP000472335"/>
    </source>
</evidence>
<keyword evidence="2" id="KW-0288">FMN</keyword>
<keyword evidence="3" id="KW-0560">Oxidoreductase</keyword>
<keyword evidence="6" id="KW-1185">Reference proteome</keyword>
<gene>
    <name evidence="5" type="ORF">G5C60_43990</name>
</gene>
<dbReference type="InterPro" id="IPR029479">
    <property type="entry name" value="Nitroreductase"/>
</dbReference>
<dbReference type="PANTHER" id="PTHR23026">
    <property type="entry name" value="NADPH NITROREDUCTASE"/>
    <property type="match status" value="1"/>
</dbReference>
<dbReference type="AlphaFoldDB" id="A0A6G4VJN5"/>
<dbReference type="Gene3D" id="3.40.109.10">
    <property type="entry name" value="NADH Oxidase"/>
    <property type="match status" value="1"/>
</dbReference>
<name>A0A6G4VJN5_9ACTN</name>
<evidence type="ECO:0000256" key="3">
    <source>
        <dbReference type="ARBA" id="ARBA00023002"/>
    </source>
</evidence>
<keyword evidence="1" id="KW-0285">Flavoprotein</keyword>
<accession>A0A6G4VJN5</accession>
<evidence type="ECO:0000256" key="2">
    <source>
        <dbReference type="ARBA" id="ARBA00022643"/>
    </source>
</evidence>
<dbReference type="PANTHER" id="PTHR23026:SF90">
    <property type="entry name" value="IODOTYROSINE DEIODINASE 1"/>
    <property type="match status" value="1"/>
</dbReference>
<sequence length="256" mass="27749">MACRTTLRHGRRGGGYAPWRGTALPGITSPFTDIARSRRSPRRFLPTALSPSDIRGVLEDAQTAPSNSNTQPWTVHVVSDAARDALAKELLRAEEEGRTSQDFTDGYGEEGIYLERSQALGASVYRALGVERSDRDGRRVAVRENLEFYGAPHAAFLFMPALGDGVRTAGDIGMYAQNFLLSLAARGLAGIPQTILGVYADTVREFLGVPAELKLLFGISFGMADPAAPVNTLRTERVPLQRSVVLHDTPGVLDRP</sequence>
<dbReference type="EMBL" id="JAAKZY010000254">
    <property type="protein sequence ID" value="NGO14378.1"/>
    <property type="molecule type" value="Genomic_DNA"/>
</dbReference>
<organism evidence="5 6">
    <name type="scientific">Streptomyces scabichelini</name>
    <dbReference type="NCBI Taxonomy" id="2711217"/>
    <lineage>
        <taxon>Bacteria</taxon>
        <taxon>Bacillati</taxon>
        <taxon>Actinomycetota</taxon>
        <taxon>Actinomycetes</taxon>
        <taxon>Kitasatosporales</taxon>
        <taxon>Streptomycetaceae</taxon>
        <taxon>Streptomyces</taxon>
    </lineage>
</organism>
<dbReference type="GO" id="GO:0016491">
    <property type="term" value="F:oxidoreductase activity"/>
    <property type="evidence" value="ECO:0007669"/>
    <property type="project" value="UniProtKB-KW"/>
</dbReference>
<evidence type="ECO:0000256" key="1">
    <source>
        <dbReference type="ARBA" id="ARBA00022630"/>
    </source>
</evidence>
<reference evidence="5 6" key="1">
    <citation type="submission" date="2020-02" db="EMBL/GenBank/DDBJ databases">
        <title>Whole-genome analyses of novel actinobacteria.</title>
        <authorList>
            <person name="Sahin N."/>
            <person name="Gencbay T."/>
        </authorList>
    </citation>
    <scope>NUCLEOTIDE SEQUENCE [LARGE SCALE GENOMIC DNA]</scope>
    <source>
        <strain evidence="5 6">HC44</strain>
    </source>
</reference>